<evidence type="ECO:0000313" key="2">
    <source>
        <dbReference type="Proteomes" id="UP001251870"/>
    </source>
</evidence>
<dbReference type="EMBL" id="JAVKGR010000019">
    <property type="protein sequence ID" value="MDR8020229.1"/>
    <property type="molecule type" value="Genomic_DNA"/>
</dbReference>
<comment type="caution">
    <text evidence="1">The sequence shown here is derived from an EMBL/GenBank/DDBJ whole genome shotgun (WGS) entry which is preliminary data.</text>
</comment>
<dbReference type="Proteomes" id="UP001251870">
    <property type="component" value="Unassembled WGS sequence"/>
</dbReference>
<accession>A0ABU2DUR7</accession>
<dbReference type="Gene3D" id="3.90.1150.30">
    <property type="match status" value="1"/>
</dbReference>
<dbReference type="GO" id="GO:0003677">
    <property type="term" value="F:DNA binding"/>
    <property type="evidence" value="ECO:0007669"/>
    <property type="project" value="UniProtKB-KW"/>
</dbReference>
<keyword evidence="1" id="KW-0238">DNA-binding</keyword>
<dbReference type="Pfam" id="PF04237">
    <property type="entry name" value="YjbR"/>
    <property type="match status" value="1"/>
</dbReference>
<sequence length="139" mass="15223">MDGEQLHSTARRRAEALPGSSFDFRFGPDYEVASVRNRVFMLMTRVPEASTGFGVTASSRGQPVLVLKTPPEDAEALRASHPGISHGYHMNKRHWITVAPGDSTERQLVEELVTDSYCLVVAGLPTAERPVNPETFGAE</sequence>
<proteinExistence type="predicted"/>
<name>A0ABU2DUR7_9MICC</name>
<dbReference type="PANTHER" id="PTHR35145:SF1">
    <property type="entry name" value="CYTOPLASMIC PROTEIN"/>
    <property type="match status" value="1"/>
</dbReference>
<keyword evidence="2" id="KW-1185">Reference proteome</keyword>
<reference evidence="1 2" key="1">
    <citation type="submission" date="2023-09" db="EMBL/GenBank/DDBJ databases">
        <title>Description of three actinobacteria isolated from air of manufacturing shop in a pharmaceutical factory.</title>
        <authorList>
            <person name="Zhang D.-F."/>
        </authorList>
    </citation>
    <scope>NUCLEOTIDE SEQUENCE [LARGE SCALE GENOMIC DNA]</scope>
    <source>
        <strain evidence="1 2">LY-0111</strain>
    </source>
</reference>
<gene>
    <name evidence="1" type="ORF">RIL96_11720</name>
</gene>
<protein>
    <submittedName>
        <fullName evidence="1">MmcQ/YjbR family DNA-binding protein</fullName>
    </submittedName>
</protein>
<dbReference type="SUPFAM" id="SSF142906">
    <property type="entry name" value="YjbR-like"/>
    <property type="match status" value="1"/>
</dbReference>
<dbReference type="PANTHER" id="PTHR35145">
    <property type="entry name" value="CYTOPLASMIC PROTEIN-RELATED"/>
    <property type="match status" value="1"/>
</dbReference>
<organism evidence="1 2">
    <name type="scientific">Nesterenkonia aerolata</name>
    <dbReference type="NCBI Taxonomy" id="3074079"/>
    <lineage>
        <taxon>Bacteria</taxon>
        <taxon>Bacillati</taxon>
        <taxon>Actinomycetota</taxon>
        <taxon>Actinomycetes</taxon>
        <taxon>Micrococcales</taxon>
        <taxon>Micrococcaceae</taxon>
        <taxon>Nesterenkonia</taxon>
    </lineage>
</organism>
<dbReference type="InterPro" id="IPR058532">
    <property type="entry name" value="YjbR/MT2646/Rv2570-like"/>
</dbReference>
<dbReference type="InterPro" id="IPR038056">
    <property type="entry name" value="YjbR-like_sf"/>
</dbReference>
<evidence type="ECO:0000313" key="1">
    <source>
        <dbReference type="EMBL" id="MDR8020229.1"/>
    </source>
</evidence>
<dbReference type="InterPro" id="IPR007351">
    <property type="entry name" value="YjbR"/>
</dbReference>
<dbReference type="RefSeq" id="WP_310549209.1">
    <property type="nucleotide sequence ID" value="NZ_JAVKGR010000019.1"/>
</dbReference>